<dbReference type="InterPro" id="IPR045843">
    <property type="entry name" value="IND-like"/>
</dbReference>
<feature type="region of interest" description="Disordered" evidence="6">
    <location>
        <begin position="437"/>
        <end position="505"/>
    </location>
</feature>
<dbReference type="FunFam" id="4.10.280.10:FF:000017">
    <property type="entry name" value="Transcription factor bHLH66"/>
    <property type="match status" value="1"/>
</dbReference>
<keyword evidence="9" id="KW-1185">Reference proteome</keyword>
<dbReference type="InterPro" id="IPR045239">
    <property type="entry name" value="bHLH95_bHLH"/>
</dbReference>
<evidence type="ECO:0000256" key="1">
    <source>
        <dbReference type="ARBA" id="ARBA00004123"/>
    </source>
</evidence>
<proteinExistence type="predicted"/>
<organism evidence="8 9">
    <name type="scientific">Marchantia polymorpha subsp. ruderalis</name>
    <dbReference type="NCBI Taxonomy" id="1480154"/>
    <lineage>
        <taxon>Eukaryota</taxon>
        <taxon>Viridiplantae</taxon>
        <taxon>Streptophyta</taxon>
        <taxon>Embryophyta</taxon>
        <taxon>Marchantiophyta</taxon>
        <taxon>Marchantiopsida</taxon>
        <taxon>Marchantiidae</taxon>
        <taxon>Marchantiales</taxon>
        <taxon>Marchantiaceae</taxon>
        <taxon>Marchantia</taxon>
    </lineage>
</organism>
<dbReference type="PANTHER" id="PTHR16223">
    <property type="entry name" value="TRANSCRIPTION FACTOR BHLH83-RELATED"/>
    <property type="match status" value="1"/>
</dbReference>
<feature type="region of interest" description="Disordered" evidence="6">
    <location>
        <begin position="257"/>
        <end position="301"/>
    </location>
</feature>
<keyword evidence="5" id="KW-0539">Nucleus</keyword>
<dbReference type="Proteomes" id="UP000077202">
    <property type="component" value="Unassembled WGS sequence"/>
</dbReference>
<feature type="compositionally biased region" description="Low complexity" evidence="6">
    <location>
        <begin position="369"/>
        <end position="380"/>
    </location>
</feature>
<dbReference type="SUPFAM" id="SSF47459">
    <property type="entry name" value="HLH, helix-loop-helix DNA-binding domain"/>
    <property type="match status" value="1"/>
</dbReference>
<feature type="region of interest" description="Disordered" evidence="6">
    <location>
        <begin position="318"/>
        <end position="425"/>
    </location>
</feature>
<feature type="compositionally biased region" description="Polar residues" evidence="6">
    <location>
        <begin position="471"/>
        <end position="486"/>
    </location>
</feature>
<sequence length="770" mass="78055">MAAQQGVVVGVSSSLSSAHRLLLGGGPGGPSSPGPTQSPSSSCCPTSCSPSLQASARTLLGCSLPPAAAAAAAAAAGSAALASAAALVVSTQTCSSSQAQQYQYQQRRCNPAAAAFHHHQLQQQQAQPPFLSPPALQALLPSGAHSEMQPASMLGSRGPVPGVSSARSSLSNAALAMPSLLSPPHQQPALQFEQAEQTPPMDEFLEQMFSLPSWSEMAGAGRAPWEFNAAAAGAATRLGVDAQKLFTMSLLPPGLLGGPHTSTTTTNNNNTNNNNATSNNNNNHSGRDLQDGADSAHVGDSVLGYSNDDHLLGARLRGLQETPSSVPGIGTRAGATLTRSPSVGSSGSEGSGGPQSPPPIAPTWRQPYVGGVPPLPLGLGQAKPETLLRGDSGEAHLLGKRPRDEDEVSMREAHTGNNVRDAPQGLFASFTGGQVTQNQVPRSAGQQSHQQGNGASSQGVQGQGQALPTYGSPSITATTQPHSNSGVAVAARPRVRARRGQATDPHSIAERLRRERIAERMKALQELVPNSNKTDKASMLDEIIEYVKFLQLQVKVLSMSRLGGAGAVAPLVADLPSEGPSSYVSATIGRSNGAPGPSQDGLALTERQVARLMEEDMGSAMQYLQSKGLCLMPISLATAISSTNSRSQGGGAGAGAGAAGTQQQQQGSGDRHRSESGAAGQAASQAPMSSSAAASVSAAMDVDGASQMGNGAAKSNAGSSAGNHSASAGSKDGRDAGDSKSAGAGGAPASKQSPKASKFKGKDESQRRSQ</sequence>
<dbReference type="SMART" id="SM00353">
    <property type="entry name" value="HLH"/>
    <property type="match status" value="1"/>
</dbReference>
<evidence type="ECO:0000313" key="8">
    <source>
        <dbReference type="EMBL" id="OAE18265.1"/>
    </source>
</evidence>
<feature type="compositionally biased region" description="Basic and acidic residues" evidence="6">
    <location>
        <begin position="401"/>
        <end position="414"/>
    </location>
</feature>
<dbReference type="CDD" id="cd11393">
    <property type="entry name" value="bHLH_AtbHLH_like"/>
    <property type="match status" value="1"/>
</dbReference>
<reference evidence="8" key="1">
    <citation type="submission" date="2016-03" db="EMBL/GenBank/DDBJ databases">
        <title>Mechanisms controlling the formation of the plant cell surface in tip-growing cells are functionally conserved among land plants.</title>
        <authorList>
            <person name="Honkanen S."/>
            <person name="Jones V.A."/>
            <person name="Morieri G."/>
            <person name="Champion C."/>
            <person name="Hetherington A.J."/>
            <person name="Kelly S."/>
            <person name="Saint-Marcoux D."/>
            <person name="Proust H."/>
            <person name="Prescott H."/>
            <person name="Dolan L."/>
        </authorList>
    </citation>
    <scope>NUCLEOTIDE SEQUENCE [LARGE SCALE GENOMIC DNA]</scope>
    <source>
        <tissue evidence="8">Whole gametophyte</tissue>
    </source>
</reference>
<comment type="subcellular location">
    <subcellularLocation>
        <location evidence="1">Nucleus</location>
    </subcellularLocation>
</comment>
<evidence type="ECO:0000256" key="6">
    <source>
        <dbReference type="SAM" id="MobiDB-lite"/>
    </source>
</evidence>
<feature type="compositionally biased region" description="Low complexity" evidence="6">
    <location>
        <begin position="257"/>
        <end position="283"/>
    </location>
</feature>
<evidence type="ECO:0000313" key="9">
    <source>
        <dbReference type="Proteomes" id="UP000077202"/>
    </source>
</evidence>
<accession>A0A176VEA5</accession>
<dbReference type="InterPro" id="IPR011598">
    <property type="entry name" value="bHLH_dom"/>
</dbReference>
<name>A0A176VEA5_MARPO</name>
<comment type="caution">
    <text evidence="8">The sequence shown here is derived from an EMBL/GenBank/DDBJ whole genome shotgun (WGS) entry which is preliminary data.</text>
</comment>
<keyword evidence="2" id="KW-0805">Transcription regulation</keyword>
<feature type="compositionally biased region" description="Polar residues" evidence="6">
    <location>
        <begin position="437"/>
        <end position="449"/>
    </location>
</feature>
<dbReference type="InterPro" id="IPR036638">
    <property type="entry name" value="HLH_DNA-bd_sf"/>
</dbReference>
<evidence type="ECO:0000259" key="7">
    <source>
        <dbReference type="PROSITE" id="PS50888"/>
    </source>
</evidence>
<evidence type="ECO:0000256" key="4">
    <source>
        <dbReference type="ARBA" id="ARBA00023163"/>
    </source>
</evidence>
<dbReference type="PROSITE" id="PS50888">
    <property type="entry name" value="BHLH"/>
    <property type="match status" value="1"/>
</dbReference>
<evidence type="ECO:0000256" key="5">
    <source>
        <dbReference type="ARBA" id="ARBA00023242"/>
    </source>
</evidence>
<feature type="compositionally biased region" description="Low complexity" evidence="6">
    <location>
        <begin position="450"/>
        <end position="466"/>
    </location>
</feature>
<dbReference type="PANTHER" id="PTHR16223:SF268">
    <property type="entry name" value="SPERMATOGENESIS- AND OOGENESIS-SPECIFIC BASIC HELIX-LOOP-HELIX-CONTAINING PROTEIN 2"/>
    <property type="match status" value="1"/>
</dbReference>
<evidence type="ECO:0000256" key="2">
    <source>
        <dbReference type="ARBA" id="ARBA00023015"/>
    </source>
</evidence>
<dbReference type="AlphaFoldDB" id="A0A176VEA5"/>
<dbReference type="Gene3D" id="4.10.280.10">
    <property type="entry name" value="Helix-loop-helix DNA-binding domain"/>
    <property type="match status" value="1"/>
</dbReference>
<keyword evidence="4" id="KW-0804">Transcription</keyword>
<dbReference type="GO" id="GO:0046983">
    <property type="term" value="F:protein dimerization activity"/>
    <property type="evidence" value="ECO:0007669"/>
    <property type="project" value="InterPro"/>
</dbReference>
<protein>
    <recommendedName>
        <fullName evidence="7">BHLH domain-containing protein</fullName>
    </recommendedName>
</protein>
<dbReference type="EMBL" id="LVLJ01004086">
    <property type="protein sequence ID" value="OAE18265.1"/>
    <property type="molecule type" value="Genomic_DNA"/>
</dbReference>
<dbReference type="Pfam" id="PF00010">
    <property type="entry name" value="HLH"/>
    <property type="match status" value="1"/>
</dbReference>
<feature type="compositionally biased region" description="Gly residues" evidence="6">
    <location>
        <begin position="648"/>
        <end position="658"/>
    </location>
</feature>
<feature type="compositionally biased region" description="Basic and acidic residues" evidence="6">
    <location>
        <begin position="760"/>
        <end position="770"/>
    </location>
</feature>
<feature type="domain" description="BHLH" evidence="7">
    <location>
        <begin position="501"/>
        <end position="550"/>
    </location>
</feature>
<keyword evidence="3" id="KW-0238">DNA-binding</keyword>
<gene>
    <name evidence="8" type="ORF">AXG93_723s1170</name>
</gene>
<feature type="compositionally biased region" description="Low complexity" evidence="6">
    <location>
        <begin position="676"/>
        <end position="730"/>
    </location>
</feature>
<evidence type="ECO:0000256" key="3">
    <source>
        <dbReference type="ARBA" id="ARBA00023125"/>
    </source>
</evidence>
<feature type="region of interest" description="Disordered" evidence="6">
    <location>
        <begin position="20"/>
        <end position="42"/>
    </location>
</feature>
<dbReference type="GO" id="GO:0005634">
    <property type="term" value="C:nucleus"/>
    <property type="evidence" value="ECO:0007669"/>
    <property type="project" value="UniProtKB-SubCell"/>
</dbReference>
<feature type="compositionally biased region" description="Low complexity" evidence="6">
    <location>
        <begin position="739"/>
        <end position="750"/>
    </location>
</feature>
<dbReference type="GO" id="GO:0000981">
    <property type="term" value="F:DNA-binding transcription factor activity, RNA polymerase II-specific"/>
    <property type="evidence" value="ECO:0007669"/>
    <property type="project" value="TreeGrafter"/>
</dbReference>
<feature type="region of interest" description="Disordered" evidence="6">
    <location>
        <begin position="643"/>
        <end position="770"/>
    </location>
</feature>
<dbReference type="GO" id="GO:0080147">
    <property type="term" value="P:root hair cell development"/>
    <property type="evidence" value="ECO:0007669"/>
    <property type="project" value="UniProtKB-ARBA"/>
</dbReference>
<dbReference type="GO" id="GO:0000978">
    <property type="term" value="F:RNA polymerase II cis-regulatory region sequence-specific DNA binding"/>
    <property type="evidence" value="ECO:0007669"/>
    <property type="project" value="TreeGrafter"/>
</dbReference>